<proteinExistence type="predicted"/>
<dbReference type="EMBL" id="CAADRA010005134">
    <property type="protein sequence ID" value="VFT85618.1"/>
    <property type="molecule type" value="Genomic_DNA"/>
</dbReference>
<keyword evidence="4" id="KW-1185">Reference proteome</keyword>
<evidence type="ECO:0000313" key="4">
    <source>
        <dbReference type="Proteomes" id="UP000332933"/>
    </source>
</evidence>
<sequence length="152" mass="16888">MLLVEVDWLPEFNPLDYFETGLTGFTEGDDISHWTPHHSPPSPASKKHPRASEVSSQDHGGKAPKRPRSAQEDPPECNALYQFPPIVLEDLVDEDDDLDQNSFSMPWIITQSPTNGAAQFPQITSEDVHEVVNLTEADFFMGVEGSPNSVDQ</sequence>
<accession>A0A485KL30</accession>
<dbReference type="AlphaFoldDB" id="A0A485KL30"/>
<evidence type="ECO:0000256" key="1">
    <source>
        <dbReference type="SAM" id="MobiDB-lite"/>
    </source>
</evidence>
<feature type="region of interest" description="Disordered" evidence="1">
    <location>
        <begin position="29"/>
        <end position="80"/>
    </location>
</feature>
<evidence type="ECO:0000313" key="3">
    <source>
        <dbReference type="EMBL" id="VFT85618.1"/>
    </source>
</evidence>
<reference evidence="3 4" key="1">
    <citation type="submission" date="2019-03" db="EMBL/GenBank/DDBJ databases">
        <authorList>
            <person name="Gaulin E."/>
            <person name="Dumas B."/>
        </authorList>
    </citation>
    <scope>NUCLEOTIDE SEQUENCE [LARGE SCALE GENOMIC DNA]</scope>
    <source>
        <strain evidence="3">CBS 568.67</strain>
    </source>
</reference>
<reference evidence="2" key="2">
    <citation type="submission" date="2019-06" db="EMBL/GenBank/DDBJ databases">
        <title>Genomics analysis of Aphanomyces spp. identifies a new class of oomycete effector associated with host adaptation.</title>
        <authorList>
            <person name="Gaulin E."/>
        </authorList>
    </citation>
    <scope>NUCLEOTIDE SEQUENCE</scope>
    <source>
        <strain evidence="2">CBS 578.67</strain>
    </source>
</reference>
<dbReference type="EMBL" id="VJMH01005113">
    <property type="protein sequence ID" value="KAF0700779.1"/>
    <property type="molecule type" value="Genomic_DNA"/>
</dbReference>
<protein>
    <submittedName>
        <fullName evidence="3">Aste57867_8732 protein</fullName>
    </submittedName>
</protein>
<evidence type="ECO:0000313" key="2">
    <source>
        <dbReference type="EMBL" id="KAF0700779.1"/>
    </source>
</evidence>
<name>A0A485KL30_9STRA</name>
<dbReference type="Proteomes" id="UP000332933">
    <property type="component" value="Unassembled WGS sequence"/>
</dbReference>
<organism evidence="3 4">
    <name type="scientific">Aphanomyces stellatus</name>
    <dbReference type="NCBI Taxonomy" id="120398"/>
    <lineage>
        <taxon>Eukaryota</taxon>
        <taxon>Sar</taxon>
        <taxon>Stramenopiles</taxon>
        <taxon>Oomycota</taxon>
        <taxon>Saprolegniomycetes</taxon>
        <taxon>Saprolegniales</taxon>
        <taxon>Verrucalvaceae</taxon>
        <taxon>Aphanomyces</taxon>
    </lineage>
</organism>
<gene>
    <name evidence="3" type="primary">Aste57867_8732</name>
    <name evidence="2" type="ORF">As57867_008698</name>
    <name evidence="3" type="ORF">ASTE57867_8732</name>
</gene>